<proteinExistence type="predicted"/>
<reference evidence="2 3" key="1">
    <citation type="submission" date="2020-02" db="EMBL/GenBank/DDBJ databases">
        <title>Rhodobacter algicola sp. nov., isolated from microalga culture.</title>
        <authorList>
            <person name="Park C.-Y."/>
        </authorList>
    </citation>
    <scope>NUCLEOTIDE SEQUENCE [LARGE SCALE GENOMIC DNA]</scope>
    <source>
        <strain evidence="2 3">ETT8</strain>
    </source>
</reference>
<keyword evidence="1" id="KW-0472">Membrane</keyword>
<keyword evidence="3" id="KW-1185">Reference proteome</keyword>
<keyword evidence="1" id="KW-1133">Transmembrane helix</keyword>
<dbReference type="Proteomes" id="UP000481421">
    <property type="component" value="Unassembled WGS sequence"/>
</dbReference>
<accession>A0A6B3RXM5</accession>
<dbReference type="RefSeq" id="WP_164613997.1">
    <property type="nucleotide sequence ID" value="NZ_JAAIKE010000006.1"/>
</dbReference>
<dbReference type="AlphaFoldDB" id="A0A6B3RXM5"/>
<name>A0A6B3RXM5_9RHOB</name>
<organism evidence="2 3">
    <name type="scientific">Pseudotabrizicola algicola</name>
    <dbReference type="NCBI Taxonomy" id="2709381"/>
    <lineage>
        <taxon>Bacteria</taxon>
        <taxon>Pseudomonadati</taxon>
        <taxon>Pseudomonadota</taxon>
        <taxon>Alphaproteobacteria</taxon>
        <taxon>Rhodobacterales</taxon>
        <taxon>Paracoccaceae</taxon>
        <taxon>Pseudotabrizicola</taxon>
    </lineage>
</organism>
<comment type="caution">
    <text evidence="2">The sequence shown here is derived from an EMBL/GenBank/DDBJ whole genome shotgun (WGS) entry which is preliminary data.</text>
</comment>
<sequence length="121" mass="13308">MSDPSIAEFNSRIARIQKARAKGHGFEAEGALGRSFYTRNDPRFRRKWRVPVLRPLFLALVFGTALKALFLYQLGAPAYDARVAGLMAGEGIDRIGGWLMQADPATTAIARQIGLFGRIDG</sequence>
<protein>
    <submittedName>
        <fullName evidence="2">Uncharacterized protein</fullName>
    </submittedName>
</protein>
<feature type="transmembrane region" description="Helical" evidence="1">
    <location>
        <begin position="52"/>
        <end position="72"/>
    </location>
</feature>
<evidence type="ECO:0000256" key="1">
    <source>
        <dbReference type="SAM" id="Phobius"/>
    </source>
</evidence>
<evidence type="ECO:0000313" key="3">
    <source>
        <dbReference type="Proteomes" id="UP000481421"/>
    </source>
</evidence>
<dbReference type="EMBL" id="JAAIKE010000006">
    <property type="protein sequence ID" value="NEX47859.1"/>
    <property type="molecule type" value="Genomic_DNA"/>
</dbReference>
<gene>
    <name evidence="2" type="ORF">G3572_16740</name>
</gene>
<evidence type="ECO:0000313" key="2">
    <source>
        <dbReference type="EMBL" id="NEX47859.1"/>
    </source>
</evidence>
<keyword evidence="1" id="KW-0812">Transmembrane</keyword>